<keyword evidence="2" id="KW-1185">Reference proteome</keyword>
<gene>
    <name evidence="1" type="ORF">O9G_004500</name>
</gene>
<dbReference type="HOGENOM" id="CLU_2050972_0_0_1"/>
<dbReference type="AlphaFoldDB" id="A0A075B4Q1"/>
<reference evidence="1 2" key="1">
    <citation type="journal article" date="2013" name="Curr. Biol.">
        <title>Shared signatures of parasitism and phylogenomics unite Cryptomycota and microsporidia.</title>
        <authorList>
            <person name="James T.Y."/>
            <person name="Pelin A."/>
            <person name="Bonen L."/>
            <person name="Ahrendt S."/>
            <person name="Sain D."/>
            <person name="Corradi N."/>
            <person name="Stajich J.E."/>
        </authorList>
    </citation>
    <scope>NUCLEOTIDE SEQUENCE [LARGE SCALE GENOMIC DNA]</scope>
    <source>
        <strain evidence="1 2">CSF55</strain>
    </source>
</reference>
<dbReference type="Proteomes" id="UP000030755">
    <property type="component" value="Unassembled WGS sequence"/>
</dbReference>
<protein>
    <submittedName>
        <fullName evidence="1">Uncharacterized protein</fullName>
    </submittedName>
</protein>
<evidence type="ECO:0000313" key="2">
    <source>
        <dbReference type="Proteomes" id="UP000030755"/>
    </source>
</evidence>
<organism evidence="1 2">
    <name type="scientific">Rozella allomycis (strain CSF55)</name>
    <dbReference type="NCBI Taxonomy" id="988480"/>
    <lineage>
        <taxon>Eukaryota</taxon>
        <taxon>Fungi</taxon>
        <taxon>Fungi incertae sedis</taxon>
        <taxon>Cryptomycota</taxon>
        <taxon>Cryptomycota incertae sedis</taxon>
        <taxon>Rozella</taxon>
    </lineage>
</organism>
<evidence type="ECO:0000313" key="1">
    <source>
        <dbReference type="EMBL" id="EPZ36374.1"/>
    </source>
</evidence>
<name>A0A075B4Q1_ROZAC</name>
<dbReference type="EMBL" id="KE560569">
    <property type="protein sequence ID" value="EPZ36374.1"/>
    <property type="molecule type" value="Genomic_DNA"/>
</dbReference>
<accession>A0A075B4Q1</accession>
<proteinExistence type="predicted"/>
<sequence length="120" mass="12939">MIGIQKTRKATFASLFGSSRTESAATQKQLANISDQISDNVISLNDIGDGNSGDAPVLIMNDEKVALKEEDFDLESAMDVVKKEDNSTESVTQIDHKNKLVGAACDLAYLKSLVSILAYL</sequence>